<evidence type="ECO:0000313" key="2">
    <source>
        <dbReference type="Proteomes" id="UP000570678"/>
    </source>
</evidence>
<dbReference type="EMBL" id="JAAXOT010000010">
    <property type="protein sequence ID" value="NKY58372.1"/>
    <property type="molecule type" value="Genomic_DNA"/>
</dbReference>
<evidence type="ECO:0000313" key="1">
    <source>
        <dbReference type="EMBL" id="NKY58372.1"/>
    </source>
</evidence>
<name>A0A846YLJ5_9NOCA</name>
<gene>
    <name evidence="1" type="ORF">HGA15_19950</name>
</gene>
<dbReference type="AlphaFoldDB" id="A0A846YLJ5"/>
<dbReference type="RefSeq" id="WP_062979497.1">
    <property type="nucleotide sequence ID" value="NZ_JAAXOT010000010.1"/>
</dbReference>
<protein>
    <submittedName>
        <fullName evidence="1">Uncharacterized protein</fullName>
    </submittedName>
</protein>
<dbReference type="Proteomes" id="UP000570678">
    <property type="component" value="Unassembled WGS sequence"/>
</dbReference>
<proteinExistence type="predicted"/>
<keyword evidence="2" id="KW-1185">Reference proteome</keyword>
<organism evidence="1 2">
    <name type="scientific">Nocardia flavorosea</name>
    <dbReference type="NCBI Taxonomy" id="53429"/>
    <lineage>
        <taxon>Bacteria</taxon>
        <taxon>Bacillati</taxon>
        <taxon>Actinomycetota</taxon>
        <taxon>Actinomycetes</taxon>
        <taxon>Mycobacteriales</taxon>
        <taxon>Nocardiaceae</taxon>
        <taxon>Nocardia</taxon>
    </lineage>
</organism>
<reference evidence="1 2" key="1">
    <citation type="submission" date="2020-04" db="EMBL/GenBank/DDBJ databases">
        <title>MicrobeNet Type strains.</title>
        <authorList>
            <person name="Nicholson A.C."/>
        </authorList>
    </citation>
    <scope>NUCLEOTIDE SEQUENCE [LARGE SCALE GENOMIC DNA]</scope>
    <source>
        <strain evidence="1 2">JCM 3332</strain>
    </source>
</reference>
<sequence length="857" mass="94867">MPASAAAVSIDVPTGLGAPVPWALATLTGDLNRRGVRTDIGNSTASITGAVIRVRVDRALGPDESFLIESGPAPAEVVVRAAEARGAAYGLSELADRVRYGEDPVEAIRSARCALRSPAVPVRSVLRSFSSDVLDLPWLRDHDFWTEYLDELATQRINRLHLALGMQYNFSHDSDVRDNYLCFAYPFLLEVPGWENVRVTGVSDANRAANLAALRFAGDEAARRGIHFQLGLWNHAVRPELGESPNLRYRITGLADRDIAEYSAAALRLLLRECPAIAGLTLRVHYEGGVAETERSTFWRTVLGGVRDTGRPLEIDLHAKGVDGELLTTAAGTGGRVVISAKYWAEHQGLPYHQAAIRPMEFIRRGDGDGLRGVTQNARRFTRYGYADFLRRDRQFDLLFRIWPGSQRFLLWADPQIFAGYGRMSSLGGAVGAELCEPLTFRGRKDTGRAGMPRDLYADPALSLGRADWRKYSYQYRLWGRLLFDPDADRESWLRYLGDRFGTAAELVERALGAAGKVLPLVTIAVPASASNNFFWPEVFTDHPIAGQERRSIYAWDLLPPRTWGTISPLDPALFESADDYARGLIDGRPSGRHTPVQVASWLEHFADVAEAAIGEARESTPDRHGAEFRRIEVDVRAQALLGRFFAGKIRAGVGYALFRLTGDTRHLREGIDRYHDGRAALTELIALTREVYVTDLAFGRRPGEHGHWTDRLPAIDADIADLLDELAAAEAANRPILALVPPDQRSAPVTQIRCTPPDNFVPGERLTLRAHAPAGVEVTVHARHLDQSEHYLEMPMTREDEAGFTATLPAEYTDSPYAIQFFLLARDRTARTAWIVPGLDESLANQPYFVIPAETA</sequence>
<accession>A0A846YLJ5</accession>
<comment type="caution">
    <text evidence="1">The sequence shown here is derived from an EMBL/GenBank/DDBJ whole genome shotgun (WGS) entry which is preliminary data.</text>
</comment>